<name>A0ABV8VY14_9FLAO</name>
<gene>
    <name evidence="2" type="ORF">ACFOY0_00410</name>
</gene>
<keyword evidence="2" id="KW-0067">ATP-binding</keyword>
<evidence type="ECO:0000313" key="2">
    <source>
        <dbReference type="EMBL" id="MFC4389437.1"/>
    </source>
</evidence>
<evidence type="ECO:0000259" key="1">
    <source>
        <dbReference type="Pfam" id="PF02518"/>
    </source>
</evidence>
<evidence type="ECO:0000313" key="3">
    <source>
        <dbReference type="Proteomes" id="UP001595719"/>
    </source>
</evidence>
<comment type="caution">
    <text evidence="2">The sequence shown here is derived from an EMBL/GenBank/DDBJ whole genome shotgun (WGS) entry which is preliminary data.</text>
</comment>
<accession>A0ABV8VY14</accession>
<dbReference type="RefSeq" id="WP_379786624.1">
    <property type="nucleotide sequence ID" value="NZ_JBHSCO010000001.1"/>
</dbReference>
<keyword evidence="2" id="KW-0547">Nucleotide-binding</keyword>
<dbReference type="InterPro" id="IPR003594">
    <property type="entry name" value="HATPase_dom"/>
</dbReference>
<dbReference type="Proteomes" id="UP001595719">
    <property type="component" value="Unassembled WGS sequence"/>
</dbReference>
<dbReference type="GO" id="GO:0005524">
    <property type="term" value="F:ATP binding"/>
    <property type="evidence" value="ECO:0007669"/>
    <property type="project" value="UniProtKB-KW"/>
</dbReference>
<proteinExistence type="predicted"/>
<dbReference type="SUPFAM" id="SSF55874">
    <property type="entry name" value="ATPase domain of HSP90 chaperone/DNA topoisomerase II/histidine kinase"/>
    <property type="match status" value="1"/>
</dbReference>
<dbReference type="Pfam" id="PF02518">
    <property type="entry name" value="HATPase_c"/>
    <property type="match status" value="1"/>
</dbReference>
<dbReference type="InterPro" id="IPR036890">
    <property type="entry name" value="HATPase_C_sf"/>
</dbReference>
<sequence length="69" mass="7589">MVHNALKLSKAEVPPRVAIACGIIEDEQGDWMQISIEDNGIGLNDADSERIFTSFDCHHSKDQYEGSGV</sequence>
<dbReference type="EMBL" id="JBHSCO010000001">
    <property type="protein sequence ID" value="MFC4389437.1"/>
    <property type="molecule type" value="Genomic_DNA"/>
</dbReference>
<feature type="domain" description="Histidine kinase/HSP90-like ATPase" evidence="1">
    <location>
        <begin position="2"/>
        <end position="69"/>
    </location>
</feature>
<dbReference type="Gene3D" id="3.30.565.10">
    <property type="entry name" value="Histidine kinase-like ATPase, C-terminal domain"/>
    <property type="match status" value="1"/>
</dbReference>
<keyword evidence="3" id="KW-1185">Reference proteome</keyword>
<reference evidence="3" key="1">
    <citation type="journal article" date="2019" name="Int. J. Syst. Evol. Microbiol.">
        <title>The Global Catalogue of Microorganisms (GCM) 10K type strain sequencing project: providing services to taxonomists for standard genome sequencing and annotation.</title>
        <authorList>
            <consortium name="The Broad Institute Genomics Platform"/>
            <consortium name="The Broad Institute Genome Sequencing Center for Infectious Disease"/>
            <person name="Wu L."/>
            <person name="Ma J."/>
        </authorList>
    </citation>
    <scope>NUCLEOTIDE SEQUENCE [LARGE SCALE GENOMIC DNA]</scope>
    <source>
        <strain evidence="3">CGMCC 1.15345</strain>
    </source>
</reference>
<protein>
    <submittedName>
        <fullName evidence="2">ATP-binding protein</fullName>
    </submittedName>
</protein>
<organism evidence="2 3">
    <name type="scientific">Flavobacterium quisquiliarum</name>
    <dbReference type="NCBI Taxonomy" id="1834436"/>
    <lineage>
        <taxon>Bacteria</taxon>
        <taxon>Pseudomonadati</taxon>
        <taxon>Bacteroidota</taxon>
        <taxon>Flavobacteriia</taxon>
        <taxon>Flavobacteriales</taxon>
        <taxon>Flavobacteriaceae</taxon>
        <taxon>Flavobacterium</taxon>
    </lineage>
</organism>